<dbReference type="InterPro" id="IPR006016">
    <property type="entry name" value="UspA"/>
</dbReference>
<dbReference type="InterPro" id="IPR006015">
    <property type="entry name" value="Universal_stress_UspA"/>
</dbReference>
<dbReference type="SUPFAM" id="SSF52402">
    <property type="entry name" value="Adenine nucleotide alpha hydrolases-like"/>
    <property type="match status" value="1"/>
</dbReference>
<proteinExistence type="inferred from homology"/>
<evidence type="ECO:0000259" key="2">
    <source>
        <dbReference type="Pfam" id="PF00582"/>
    </source>
</evidence>
<dbReference type="EMBL" id="JAAHFQ010000680">
    <property type="protein sequence ID" value="NER30944.1"/>
    <property type="molecule type" value="Genomic_DNA"/>
</dbReference>
<sequence>MVINKILVALDRSEQAQVVFEQALELAKKLASSLLLFNCLDWEEEGEISSFIEVGTLADIGRSETAKQLRHESLQKDIEQVKSLLQIYCQQAQDQGVDTEVDCKVGDPGSRICNLAKSWGADLIILGRRGHKGITEMFLGSISNHVVHNAPCSVFVVQGIKPRL</sequence>
<dbReference type="AlphaFoldDB" id="A0A6B3NLA6"/>
<evidence type="ECO:0000313" key="3">
    <source>
        <dbReference type="EMBL" id="NER30944.1"/>
    </source>
</evidence>
<gene>
    <name evidence="3" type="ORF">F6J89_25815</name>
</gene>
<evidence type="ECO:0000256" key="1">
    <source>
        <dbReference type="ARBA" id="ARBA00008791"/>
    </source>
</evidence>
<feature type="domain" description="UspA" evidence="2">
    <location>
        <begin position="4"/>
        <end position="157"/>
    </location>
</feature>
<dbReference type="PANTHER" id="PTHR46268">
    <property type="entry name" value="STRESS RESPONSE PROTEIN NHAX"/>
    <property type="match status" value="1"/>
</dbReference>
<reference evidence="3" key="1">
    <citation type="submission" date="2019-11" db="EMBL/GenBank/DDBJ databases">
        <title>Genomic insights into an expanded diversity of filamentous marine cyanobacteria reveals the extraordinary biosynthetic potential of Moorea and Okeania.</title>
        <authorList>
            <person name="Ferreira Leao T."/>
            <person name="Wang M."/>
            <person name="Moss N."/>
            <person name="Da Silva R."/>
            <person name="Sanders J."/>
            <person name="Nurk S."/>
            <person name="Gurevich A."/>
            <person name="Humphrey G."/>
            <person name="Reher R."/>
            <person name="Zhu Q."/>
            <person name="Belda-Ferre P."/>
            <person name="Glukhov E."/>
            <person name="Rex R."/>
            <person name="Dorrestein P.C."/>
            <person name="Knight R."/>
            <person name="Pevzner P."/>
            <person name="Gerwick W.H."/>
            <person name="Gerwick L."/>
        </authorList>
    </citation>
    <scope>NUCLEOTIDE SEQUENCE</scope>
    <source>
        <strain evidence="3">SIO1C4</strain>
    </source>
</reference>
<protein>
    <submittedName>
        <fullName evidence="3">Universal stress protein</fullName>
    </submittedName>
</protein>
<dbReference type="InterPro" id="IPR014729">
    <property type="entry name" value="Rossmann-like_a/b/a_fold"/>
</dbReference>
<dbReference type="Gene3D" id="3.40.50.620">
    <property type="entry name" value="HUPs"/>
    <property type="match status" value="1"/>
</dbReference>
<dbReference type="CDD" id="cd00293">
    <property type="entry name" value="USP-like"/>
    <property type="match status" value="1"/>
</dbReference>
<comment type="caution">
    <text evidence="3">The sequence shown here is derived from an EMBL/GenBank/DDBJ whole genome shotgun (WGS) entry which is preliminary data.</text>
</comment>
<dbReference type="Pfam" id="PF00582">
    <property type="entry name" value="Usp"/>
    <property type="match status" value="1"/>
</dbReference>
<dbReference type="PANTHER" id="PTHR46268:SF8">
    <property type="entry name" value="UNIVERSAL STRESS PROTEIN SLL1388"/>
    <property type="match status" value="1"/>
</dbReference>
<dbReference type="PRINTS" id="PR01438">
    <property type="entry name" value="UNVRSLSTRESS"/>
</dbReference>
<name>A0A6B3NLA6_9CYAN</name>
<comment type="similarity">
    <text evidence="1">Belongs to the universal stress protein A family.</text>
</comment>
<organism evidence="3">
    <name type="scientific">Symploca sp. SIO1C4</name>
    <dbReference type="NCBI Taxonomy" id="2607765"/>
    <lineage>
        <taxon>Bacteria</taxon>
        <taxon>Bacillati</taxon>
        <taxon>Cyanobacteriota</taxon>
        <taxon>Cyanophyceae</taxon>
        <taxon>Coleofasciculales</taxon>
        <taxon>Coleofasciculaceae</taxon>
        <taxon>Symploca</taxon>
    </lineage>
</organism>
<accession>A0A6B3NLA6</accession>